<evidence type="ECO:0000256" key="1">
    <source>
        <dbReference type="SAM" id="MobiDB-lite"/>
    </source>
</evidence>
<organism evidence="3 4">
    <name type="scientific">Diatraea saccharalis</name>
    <name type="common">sugarcane borer</name>
    <dbReference type="NCBI Taxonomy" id="40085"/>
    <lineage>
        <taxon>Eukaryota</taxon>
        <taxon>Metazoa</taxon>
        <taxon>Ecdysozoa</taxon>
        <taxon>Arthropoda</taxon>
        <taxon>Hexapoda</taxon>
        <taxon>Insecta</taxon>
        <taxon>Pterygota</taxon>
        <taxon>Neoptera</taxon>
        <taxon>Endopterygota</taxon>
        <taxon>Lepidoptera</taxon>
        <taxon>Glossata</taxon>
        <taxon>Ditrysia</taxon>
        <taxon>Pyraloidea</taxon>
        <taxon>Crambidae</taxon>
        <taxon>Crambinae</taxon>
        <taxon>Diatraea</taxon>
    </lineage>
</organism>
<dbReference type="AlphaFoldDB" id="A0A9N9QYH0"/>
<sequence>MAEDDEIDVLGDFSFNSCFAQNNQGIPSCSNREDTVHPQWLLDSTANNWERDCLLRRTSESSSIDKETNEVITTWNQFERDLLVREMAKYGRNIRKISETIKTKTEAEIHALIEAEYGVNLETPVFGLDKNEDDDEVPAVVQEEIVTDDISNISTVTKRPFRKKTYNSKSKSSLLKSNVYAVNKNDLVDMKPSEIFYEEDLIIGSTESIGSEMDLTDIVSKNISKYQKVNFGKKIGNHRRKMSRNYDKGKIRNRSKDLLKSPLNRQRKDSSLSEDSLKSPKMQILLGSGQALPVSEGEQVIKIEKKKDSEPESDIDIDVDSDVEDYSSSRCKGQMSKPQIDEAPLAVPLRKFEPMPRRKKKINLDGGGGFTIMHTESGDLVEVASEPRKERQTRKQPIHLIECRIYNADRPAPFSVSLHVSALISMDVHGHLSRGEVMGLVGGVLSPASPSSPHMLLTVAAYRPAAAAAGSTHCDMDPVSQALAGAWLRRRGRAVCGWHHSHPTFACAPSRRDLHTQRALQRALAPGPCLALLTSQHWPVGRAASQYRCIRVEDEDLDVDTPAGYRFNVKLVPDLTLENLSEFLAELTEMLVDRPNDEHSVDMNTDICPEAKMTYLEKCISSVSHHIRSAGYGDDDPLTQRLLQGIRDVFR</sequence>
<dbReference type="InterPro" id="IPR037518">
    <property type="entry name" value="MPN"/>
</dbReference>
<keyword evidence="4" id="KW-1185">Reference proteome</keyword>
<evidence type="ECO:0000259" key="2">
    <source>
        <dbReference type="PROSITE" id="PS50249"/>
    </source>
</evidence>
<protein>
    <recommendedName>
        <fullName evidence="2">MPN domain-containing protein</fullName>
    </recommendedName>
</protein>
<dbReference type="InterPro" id="IPR050242">
    <property type="entry name" value="JAMM_MPN+_peptidase_M67A"/>
</dbReference>
<dbReference type="PANTHER" id="PTHR10410">
    <property type="entry name" value="EUKARYOTIC TRANSLATION INITIATION FACTOR 3 -RELATED"/>
    <property type="match status" value="1"/>
</dbReference>
<accession>A0A9N9QYH0</accession>
<proteinExistence type="predicted"/>
<dbReference type="InterPro" id="IPR000555">
    <property type="entry name" value="JAMM/MPN+_dom"/>
</dbReference>
<dbReference type="PROSITE" id="PS50249">
    <property type="entry name" value="MPN"/>
    <property type="match status" value="1"/>
</dbReference>
<evidence type="ECO:0000313" key="4">
    <source>
        <dbReference type="Proteomes" id="UP001153714"/>
    </source>
</evidence>
<gene>
    <name evidence="3" type="ORF">DIATSA_LOCUS3922</name>
</gene>
<name>A0A9N9QYH0_9NEOP</name>
<feature type="region of interest" description="Disordered" evidence="1">
    <location>
        <begin position="237"/>
        <end position="280"/>
    </location>
</feature>
<reference evidence="3" key="2">
    <citation type="submission" date="2022-10" db="EMBL/GenBank/DDBJ databases">
        <authorList>
            <consortium name="ENA_rothamsted_submissions"/>
            <consortium name="culmorum"/>
            <person name="King R."/>
        </authorList>
    </citation>
    <scope>NUCLEOTIDE SEQUENCE</scope>
</reference>
<dbReference type="GO" id="GO:0008237">
    <property type="term" value="F:metallopeptidase activity"/>
    <property type="evidence" value="ECO:0007669"/>
    <property type="project" value="InterPro"/>
</dbReference>
<dbReference type="Pfam" id="PF01398">
    <property type="entry name" value="JAB"/>
    <property type="match status" value="1"/>
</dbReference>
<feature type="domain" description="MPN" evidence="2">
    <location>
        <begin position="416"/>
        <end position="556"/>
    </location>
</feature>
<dbReference type="Proteomes" id="UP001153714">
    <property type="component" value="Chromosome 15"/>
</dbReference>
<dbReference type="EMBL" id="OU893346">
    <property type="protein sequence ID" value="CAG9785928.1"/>
    <property type="molecule type" value="Genomic_DNA"/>
</dbReference>
<reference evidence="3" key="1">
    <citation type="submission" date="2021-12" db="EMBL/GenBank/DDBJ databases">
        <authorList>
            <person name="King R."/>
        </authorList>
    </citation>
    <scope>NUCLEOTIDE SEQUENCE</scope>
</reference>
<dbReference type="OrthoDB" id="7464992at2759"/>
<feature type="compositionally biased region" description="Basic and acidic residues" evidence="1">
    <location>
        <begin position="266"/>
        <end position="278"/>
    </location>
</feature>
<dbReference type="SUPFAM" id="SSF102712">
    <property type="entry name" value="JAB1/MPN domain"/>
    <property type="match status" value="1"/>
</dbReference>
<feature type="compositionally biased region" description="Basic and acidic residues" evidence="1">
    <location>
        <begin position="244"/>
        <end position="259"/>
    </location>
</feature>
<dbReference type="Gene3D" id="1.20.58.1880">
    <property type="match status" value="1"/>
</dbReference>
<evidence type="ECO:0000313" key="3">
    <source>
        <dbReference type="EMBL" id="CAG9785928.1"/>
    </source>
</evidence>
<dbReference type="Gene3D" id="3.40.140.10">
    <property type="entry name" value="Cytidine Deaminase, domain 2"/>
    <property type="match status" value="1"/>
</dbReference>